<evidence type="ECO:0000256" key="1">
    <source>
        <dbReference type="SAM" id="SignalP"/>
    </source>
</evidence>
<dbReference type="SUPFAM" id="SSF56104">
    <property type="entry name" value="SAICAR synthase-like"/>
    <property type="match status" value="1"/>
</dbReference>
<reference evidence="2" key="2">
    <citation type="submission" date="2014-03" db="EMBL/GenBank/DDBJ databases">
        <authorList>
            <person name="Genoscope - CEA"/>
        </authorList>
    </citation>
    <scope>NUCLEOTIDE SEQUENCE</scope>
</reference>
<evidence type="ECO:0000313" key="3">
    <source>
        <dbReference type="Proteomes" id="UP000193380"/>
    </source>
</evidence>
<proteinExistence type="predicted"/>
<feature type="non-terminal residue" evidence="2">
    <location>
        <position position="1"/>
    </location>
</feature>
<reference evidence="2" key="1">
    <citation type="journal article" date="2014" name="Nat. Commun.">
        <title>The rainbow trout genome provides novel insights into evolution after whole-genome duplication in vertebrates.</title>
        <authorList>
            <person name="Berthelot C."/>
            <person name="Brunet F."/>
            <person name="Chalopin D."/>
            <person name="Juanchich A."/>
            <person name="Bernard M."/>
            <person name="Noel B."/>
            <person name="Bento P."/>
            <person name="Da Silva C."/>
            <person name="Labadie K."/>
            <person name="Alberti A."/>
            <person name="Aury J.M."/>
            <person name="Louis A."/>
            <person name="Dehais P."/>
            <person name="Bardou P."/>
            <person name="Montfort J."/>
            <person name="Klopp C."/>
            <person name="Cabau C."/>
            <person name="Gaspin C."/>
            <person name="Thorgaard G.H."/>
            <person name="Boussaha M."/>
            <person name="Quillet E."/>
            <person name="Guyomard R."/>
            <person name="Galiana D."/>
            <person name="Bobe J."/>
            <person name="Volff J.N."/>
            <person name="Genet C."/>
            <person name="Wincker P."/>
            <person name="Jaillon O."/>
            <person name="Roest Crollius H."/>
            <person name="Guiguen Y."/>
        </authorList>
    </citation>
    <scope>NUCLEOTIDE SEQUENCE [LARGE SCALE GENOMIC DNA]</scope>
</reference>
<sequence length="81" mass="9536">VILSFKLVLLFTCSLSHVRLELPTCKDVDFRNNMQKVYMSEEKERIMDKLNRDVESGAEISTVHPEQYAKRFHEFIAEIFA</sequence>
<name>A0A061AFA7_ONCMY</name>
<evidence type="ECO:0000313" key="2">
    <source>
        <dbReference type="EMBL" id="CDR18848.1"/>
    </source>
</evidence>
<dbReference type="PaxDb" id="8022-A0A061AFA7"/>
<dbReference type="Proteomes" id="UP000193380">
    <property type="component" value="Unassembled WGS sequence"/>
</dbReference>
<dbReference type="AlphaFoldDB" id="A0A061AFA7"/>
<dbReference type="STRING" id="8022.A0A061AFA7"/>
<gene>
    <name evidence="2" type="ORF">GSONMT00051170001</name>
</gene>
<accession>A0A061AFA7</accession>
<protein>
    <submittedName>
        <fullName evidence="2">Uncharacterized protein</fullName>
    </submittedName>
</protein>
<organism evidence="2 3">
    <name type="scientific">Oncorhynchus mykiss</name>
    <name type="common">Rainbow trout</name>
    <name type="synonym">Salmo gairdneri</name>
    <dbReference type="NCBI Taxonomy" id="8022"/>
    <lineage>
        <taxon>Eukaryota</taxon>
        <taxon>Metazoa</taxon>
        <taxon>Chordata</taxon>
        <taxon>Craniata</taxon>
        <taxon>Vertebrata</taxon>
        <taxon>Euteleostomi</taxon>
        <taxon>Actinopterygii</taxon>
        <taxon>Neopterygii</taxon>
        <taxon>Teleostei</taxon>
        <taxon>Protacanthopterygii</taxon>
        <taxon>Salmoniformes</taxon>
        <taxon>Salmonidae</taxon>
        <taxon>Salmoninae</taxon>
        <taxon>Oncorhynchus</taxon>
    </lineage>
</organism>
<keyword evidence="1" id="KW-0732">Signal</keyword>
<feature type="signal peptide" evidence="1">
    <location>
        <begin position="1"/>
        <end position="20"/>
    </location>
</feature>
<dbReference type="EMBL" id="FR979925">
    <property type="protein sequence ID" value="CDR18848.1"/>
    <property type="molecule type" value="Genomic_DNA"/>
</dbReference>
<feature type="chain" id="PRO_5001593729" evidence="1">
    <location>
        <begin position="21"/>
        <end position="81"/>
    </location>
</feature>